<sequence length="333" mass="38257">MFEPQKIPLFRVKQAYGLGEYEPQELLDYLSPDGVFPYELWQKAYSSYWKYPAAECSRLYKVENPPFPETHQIPEKYFPTETYAKWIVDFFYEMARRISFKDLESGFDYIVETTYDSKSAVNDSDRTFLFYHLELVEKNIASITRVEGVKNIDLKLSAPHVLLNIFPDTVAVNNLSAIHYWSVIRGFPFVKEVKGITEKMVEFVIKRAAQKMPPVPEPEQSDIITETHIPSSVGEEAPPNTLPEVAEHGQKEGMILIPRSLWEGKTGQQVCNDMRIAGYKEDAPIAYALHYWVGIKSITEIGTILRGEGITDSARAKHARKHLELAEGRYYTE</sequence>
<reference evidence="1" key="1">
    <citation type="submission" date="2016-08" db="EMBL/GenBank/DDBJ databases">
        <authorList>
            <person name="Seilhamer J.J."/>
        </authorList>
    </citation>
    <scope>NUCLEOTIDE SEQUENCE</scope>
    <source>
        <strain evidence="1">86-1</strain>
    </source>
</reference>
<evidence type="ECO:0000313" key="2">
    <source>
        <dbReference type="EMBL" id="SCM75050.1"/>
    </source>
</evidence>
<dbReference type="EMBL" id="FMJC01000002">
    <property type="protein sequence ID" value="SCM75050.1"/>
    <property type="molecule type" value="Genomic_DNA"/>
</dbReference>
<gene>
    <name evidence="1" type="ORF">KL86DES1_22217</name>
    <name evidence="2" type="ORF">KL86DES1_22315</name>
</gene>
<organism evidence="1">
    <name type="scientific">uncultured Desulfovibrio sp</name>
    <dbReference type="NCBI Taxonomy" id="167968"/>
    <lineage>
        <taxon>Bacteria</taxon>
        <taxon>Pseudomonadati</taxon>
        <taxon>Thermodesulfobacteriota</taxon>
        <taxon>Desulfovibrionia</taxon>
        <taxon>Desulfovibrionales</taxon>
        <taxon>Desulfovibrionaceae</taxon>
        <taxon>Desulfovibrio</taxon>
        <taxon>environmental samples</taxon>
    </lineage>
</organism>
<protein>
    <submittedName>
        <fullName evidence="1">Uncharacterized protein</fullName>
    </submittedName>
</protein>
<evidence type="ECO:0000313" key="1">
    <source>
        <dbReference type="EMBL" id="SCM74887.1"/>
    </source>
</evidence>
<name>A0A212LBM9_9BACT</name>
<accession>A0A212LBM9</accession>
<proteinExistence type="predicted"/>
<dbReference type="RefSeq" id="WP_179981373.1">
    <property type="nucleotide sequence ID" value="NZ_LT608333.1"/>
</dbReference>
<dbReference type="AlphaFoldDB" id="A0A212LBM9"/>
<dbReference type="EMBL" id="FMJC01000002">
    <property type="protein sequence ID" value="SCM74887.1"/>
    <property type="molecule type" value="Genomic_DNA"/>
</dbReference>